<reference evidence="2 3" key="1">
    <citation type="submission" date="2016-10" db="EMBL/GenBank/DDBJ databases">
        <authorList>
            <person name="de Groot N.N."/>
        </authorList>
    </citation>
    <scope>NUCLEOTIDE SEQUENCE [LARGE SCALE GENOMIC DNA]</scope>
    <source>
        <strain evidence="2 3">DSM 20117</strain>
    </source>
</reference>
<dbReference type="EMBL" id="FNKH01000002">
    <property type="protein sequence ID" value="SDQ67488.1"/>
    <property type="molecule type" value="Genomic_DNA"/>
</dbReference>
<dbReference type="KEGG" id="acry:AC20117_06995"/>
<dbReference type="AlphaFoldDB" id="A0A1H1CU97"/>
<evidence type="ECO:0000256" key="1">
    <source>
        <dbReference type="SAM" id="MobiDB-lite"/>
    </source>
</evidence>
<name>A0A1H1CU97_9MICC</name>
<evidence type="ECO:0000313" key="3">
    <source>
        <dbReference type="Proteomes" id="UP000181917"/>
    </source>
</evidence>
<gene>
    <name evidence="2" type="ORF">SAMN04489742_2080</name>
</gene>
<organism evidence="2 3">
    <name type="scientific">Crystallibacter crystallopoietes</name>
    <dbReference type="NCBI Taxonomy" id="37928"/>
    <lineage>
        <taxon>Bacteria</taxon>
        <taxon>Bacillati</taxon>
        <taxon>Actinomycetota</taxon>
        <taxon>Actinomycetes</taxon>
        <taxon>Micrococcales</taxon>
        <taxon>Micrococcaceae</taxon>
        <taxon>Crystallibacter</taxon>
    </lineage>
</organism>
<evidence type="ECO:0000313" key="2">
    <source>
        <dbReference type="EMBL" id="SDQ67488.1"/>
    </source>
</evidence>
<accession>A0A1H1CU97</accession>
<sequence>MLHSIAYGNVYFWHMALNDPLSIQHINVEASPATSEAVEDLLKEHYYRVDPAEYFERRLWGIIALAELEPGSIKWDPKDTTSLFGQFKAILRDKKFALDVPPGTTLNSKTMASIESYTLMQHVIETALRLFVAGQERVTGNSPMTTLLNMRQAADLREPIKPLLGARARNVVESVMFPAELHHEESEHSKQLMRRHLDFLTAWLTFFARFYSEGDFNGAQGNNQLKHGATTSPRDDLAVALHLADAPPKSLSAKEWSDASAIINAEAITYVMQHRAGSNKIPGLILRTDNSDPATNLGISQVGISIVRSLWQMSRVVAYPLTEGNYDFDYSPMPDELFAATTKPPRSIMQTLLQASSKPKKQSVTARRKKLSGNHRR</sequence>
<keyword evidence="3" id="KW-1185">Reference proteome</keyword>
<dbReference type="Proteomes" id="UP000181917">
    <property type="component" value="Unassembled WGS sequence"/>
</dbReference>
<proteinExistence type="predicted"/>
<protein>
    <submittedName>
        <fullName evidence="2">Uncharacterized protein</fullName>
    </submittedName>
</protein>
<feature type="compositionally biased region" description="Basic residues" evidence="1">
    <location>
        <begin position="358"/>
        <end position="377"/>
    </location>
</feature>
<feature type="region of interest" description="Disordered" evidence="1">
    <location>
        <begin position="354"/>
        <end position="377"/>
    </location>
</feature>